<reference evidence="14 15" key="1">
    <citation type="submission" date="2015-10" db="EMBL/GenBank/DDBJ databases">
        <title>Metagenome-Assembled Genomes uncover a global brackish microbiome.</title>
        <authorList>
            <person name="Hugerth L.W."/>
            <person name="Larsson J."/>
            <person name="Alneberg J."/>
            <person name="Lindh M.V."/>
            <person name="Legrand C."/>
            <person name="Pinhassi J."/>
            <person name="Andersson A.F."/>
        </authorList>
    </citation>
    <scope>NUCLEOTIDE SEQUENCE [LARGE SCALE GENOMIC DNA]</scope>
    <source>
        <strain evidence="14">BACL26 MAG-121220-bin70</strain>
    </source>
</reference>
<dbReference type="InterPro" id="IPR040131">
    <property type="entry name" value="MnmG_N"/>
</dbReference>
<evidence type="ECO:0000256" key="9">
    <source>
        <dbReference type="ARBA" id="ARBA00023027"/>
    </source>
</evidence>
<dbReference type="GO" id="GO:0005829">
    <property type="term" value="C:cytosol"/>
    <property type="evidence" value="ECO:0007669"/>
    <property type="project" value="TreeGrafter"/>
</dbReference>
<dbReference type="Pfam" id="PF21680">
    <property type="entry name" value="GIDA_C_1st"/>
    <property type="match status" value="1"/>
</dbReference>
<evidence type="ECO:0000259" key="12">
    <source>
        <dbReference type="Pfam" id="PF01134"/>
    </source>
</evidence>
<evidence type="ECO:0000256" key="1">
    <source>
        <dbReference type="ARBA" id="ARBA00001974"/>
    </source>
</evidence>
<dbReference type="PROSITE" id="PS01280">
    <property type="entry name" value="GIDA_1"/>
    <property type="match status" value="1"/>
</dbReference>
<comment type="function">
    <text evidence="2">NAD-binding protein involved in the addition of a carboxymethylaminomethyl (cmnm) group at the wobble position (U34) of certain tRNAs, forming tRNA-cmnm(5)s(2)U34.</text>
</comment>
<sequence>MHYPDDFDVIVVGGGHAGTEACLAAARMGAKTLLLTHNIETLGQMSCNPAIGGIGKSHLVKEVDALGGAMALATDLAGIQFRVLNARKGPAVRATRAQADRIKYKAAIRGILEGQENLTIFQQAVDDLIIEQDRAAGVVTQMGLKFRAKTVVVTAGTFLAGKIHIGLQNYSAGRAGDPPSENLAKRMRELPFRVERLKTGTPPRIDARSVDFTSLPEQWGDKPEPIMSYMGNIQQHPKQTCCWITYTNTKTHEIIQSGMDRSPLYTGVIDGVGPRYCPSIEDKVVRFADKNQHQIFIEPEGLDTYELYPNGISTSLPFDVQLALVRSIAGFEKAHITRPGYAIEYDYFNPQDLKYSLETKAIEGLFFAGQINGTTGYEEAAAQGLLAGTNAALKVQDKESWCPTRNTAYMGVLVDDLITMGTNEPYRMFTSRAEYRLLLREDNADARLTEKGRELGLVDDLRWESFCEKQEAIEMESQRLKNTWIQPGSAVAEKLSQYIDHPISH</sequence>
<dbReference type="PANTHER" id="PTHR11806:SF0">
    <property type="entry name" value="PROTEIN MTO1 HOMOLOG, MITOCHONDRIAL"/>
    <property type="match status" value="1"/>
</dbReference>
<dbReference type="FunFam" id="3.50.50.60:FF:000002">
    <property type="entry name" value="tRNA uridine 5-carboxymethylaminomethyl modification enzyme MnmG"/>
    <property type="match status" value="1"/>
</dbReference>
<evidence type="ECO:0000313" key="15">
    <source>
        <dbReference type="Proteomes" id="UP000051213"/>
    </source>
</evidence>
<dbReference type="InterPro" id="IPR002218">
    <property type="entry name" value="MnmG-rel"/>
</dbReference>
<dbReference type="NCBIfam" id="TIGR00136">
    <property type="entry name" value="mnmG_gidA"/>
    <property type="match status" value="1"/>
</dbReference>
<dbReference type="GO" id="GO:0002098">
    <property type="term" value="P:tRNA wobble uridine modification"/>
    <property type="evidence" value="ECO:0007669"/>
    <property type="project" value="InterPro"/>
</dbReference>
<evidence type="ECO:0000256" key="5">
    <source>
        <dbReference type="ARBA" id="ARBA00022490"/>
    </source>
</evidence>
<evidence type="ECO:0000256" key="3">
    <source>
        <dbReference type="ARBA" id="ARBA00007653"/>
    </source>
</evidence>
<feature type="non-terminal residue" evidence="14">
    <location>
        <position position="505"/>
    </location>
</feature>
<keyword evidence="7" id="KW-0819">tRNA processing</keyword>
<dbReference type="EMBL" id="LICA01000459">
    <property type="protein sequence ID" value="KRO91621.1"/>
    <property type="molecule type" value="Genomic_DNA"/>
</dbReference>
<comment type="similarity">
    <text evidence="3">Belongs to the MnmG family.</text>
</comment>
<evidence type="ECO:0000256" key="11">
    <source>
        <dbReference type="ARBA" id="ARBA00031800"/>
    </source>
</evidence>
<dbReference type="InterPro" id="IPR049312">
    <property type="entry name" value="GIDA_C_N"/>
</dbReference>
<keyword evidence="6" id="KW-0285">Flavoprotein</keyword>
<evidence type="ECO:0000256" key="10">
    <source>
        <dbReference type="ARBA" id="ARBA00025948"/>
    </source>
</evidence>
<dbReference type="InterPro" id="IPR020595">
    <property type="entry name" value="MnmG-rel_CS"/>
</dbReference>
<dbReference type="FunFam" id="3.50.50.60:FF:000010">
    <property type="entry name" value="tRNA uridine 5-carboxymethylaminomethyl modification enzyme MnmG"/>
    <property type="match status" value="1"/>
</dbReference>
<dbReference type="GO" id="GO:0050660">
    <property type="term" value="F:flavin adenine dinucleotide binding"/>
    <property type="evidence" value="ECO:0007669"/>
    <property type="project" value="InterPro"/>
</dbReference>
<dbReference type="AlphaFoldDB" id="A0A0R2TWT9"/>
<feature type="domain" description="MnmG N-terminal" evidence="12">
    <location>
        <begin position="8"/>
        <end position="399"/>
    </location>
</feature>
<evidence type="ECO:0000256" key="8">
    <source>
        <dbReference type="ARBA" id="ARBA00022827"/>
    </source>
</evidence>
<comment type="cofactor">
    <cofactor evidence="1">
        <name>FAD</name>
        <dbReference type="ChEBI" id="CHEBI:57692"/>
    </cofactor>
</comment>
<dbReference type="Gene3D" id="3.50.50.60">
    <property type="entry name" value="FAD/NAD(P)-binding domain"/>
    <property type="match status" value="2"/>
</dbReference>
<gene>
    <name evidence="14" type="primary">gidA</name>
    <name evidence="14" type="ORF">ABS24_07870</name>
</gene>
<keyword evidence="8" id="KW-0274">FAD</keyword>
<evidence type="ECO:0000256" key="6">
    <source>
        <dbReference type="ARBA" id="ARBA00022630"/>
    </source>
</evidence>
<feature type="domain" description="tRNA uridine 5-carboxymethylaminomethyl modification enzyme C-terminal N-terninal subdomain" evidence="13">
    <location>
        <begin position="461"/>
        <end position="499"/>
    </location>
</feature>
<dbReference type="PANTHER" id="PTHR11806">
    <property type="entry name" value="GLUCOSE INHIBITED DIVISION PROTEIN A"/>
    <property type="match status" value="1"/>
</dbReference>
<name>A0A0R2TWT9_9GAMM</name>
<accession>A0A0R2TWT9</accession>
<dbReference type="SUPFAM" id="SSF51905">
    <property type="entry name" value="FAD/NAD(P)-binding domain"/>
    <property type="match status" value="1"/>
</dbReference>
<dbReference type="Proteomes" id="UP000051213">
    <property type="component" value="Unassembled WGS sequence"/>
</dbReference>
<comment type="subunit">
    <text evidence="10">Homodimer. Heterotetramer of two MnmE and two MnmG subunits.</text>
</comment>
<keyword evidence="9" id="KW-0520">NAD</keyword>
<evidence type="ECO:0000256" key="4">
    <source>
        <dbReference type="ARBA" id="ARBA00020461"/>
    </source>
</evidence>
<dbReference type="Gene3D" id="1.10.10.1800">
    <property type="entry name" value="tRNA uridine 5-carboxymethylaminomethyl modification enzyme MnmG/GidA"/>
    <property type="match status" value="1"/>
</dbReference>
<dbReference type="PROSITE" id="PS01281">
    <property type="entry name" value="GIDA_2"/>
    <property type="match status" value="1"/>
</dbReference>
<dbReference type="InterPro" id="IPR036188">
    <property type="entry name" value="FAD/NAD-bd_sf"/>
</dbReference>
<dbReference type="GO" id="GO:0030488">
    <property type="term" value="P:tRNA methylation"/>
    <property type="evidence" value="ECO:0007669"/>
    <property type="project" value="TreeGrafter"/>
</dbReference>
<dbReference type="InterPro" id="IPR004416">
    <property type="entry name" value="MnmG"/>
</dbReference>
<evidence type="ECO:0000313" key="14">
    <source>
        <dbReference type="EMBL" id="KRO91621.1"/>
    </source>
</evidence>
<organism evidence="14 15">
    <name type="scientific">SAR92 bacterium BACL26 MAG-121220-bin70</name>
    <dbReference type="NCBI Taxonomy" id="1655626"/>
    <lineage>
        <taxon>Bacteria</taxon>
        <taxon>Pseudomonadati</taxon>
        <taxon>Pseudomonadota</taxon>
        <taxon>Gammaproteobacteria</taxon>
        <taxon>Cellvibrionales</taxon>
        <taxon>Porticoccaceae</taxon>
        <taxon>SAR92 clade</taxon>
    </lineage>
</organism>
<evidence type="ECO:0000256" key="2">
    <source>
        <dbReference type="ARBA" id="ARBA00003717"/>
    </source>
</evidence>
<protein>
    <recommendedName>
        <fullName evidence="4">tRNA uridine 5-carboxymethylaminomethyl modification enzyme MnmG</fullName>
    </recommendedName>
    <alternativeName>
        <fullName evidence="11">Glucose-inhibited division protein A</fullName>
    </alternativeName>
</protein>
<evidence type="ECO:0000259" key="13">
    <source>
        <dbReference type="Pfam" id="PF21680"/>
    </source>
</evidence>
<evidence type="ECO:0000256" key="7">
    <source>
        <dbReference type="ARBA" id="ARBA00022694"/>
    </source>
</evidence>
<proteinExistence type="inferred from homology"/>
<dbReference type="Pfam" id="PF01134">
    <property type="entry name" value="GIDA"/>
    <property type="match status" value="1"/>
</dbReference>
<comment type="caution">
    <text evidence="14">The sequence shown here is derived from an EMBL/GenBank/DDBJ whole genome shotgun (WGS) entry which is preliminary data.</text>
</comment>
<keyword evidence="5" id="KW-0963">Cytoplasm</keyword>